<gene>
    <name evidence="7" type="ORF">FHS83_002643</name>
</gene>
<evidence type="ECO:0000256" key="2">
    <source>
        <dbReference type="ARBA" id="ARBA00022448"/>
    </source>
</evidence>
<sequence>MAQNEEAAPVEPATDDLRLKRALGPFNLISIGVGSIIGAGIFVYAGTAAAQHAGPAVMLSFVIAAVGCLFAGLCYAEFASMIPESGSSYTYAYATMGRFMAWFIGWNMVLEYGVSASGVAAGWSGYFLSFLEHLGIHFPAALASAPIEGHGVHDLHLTGAIINLPAVVLILAMTVLLVVGVKESARFNNIMVAVKVAIVCAIILFGLPYVVPEHFTPFIPPKIDDVYGHFGWTGILQGASISFFAFIGFEAVSVAAQEAKNPKRDVPIGILGSLAVCSVLYVLIAIVLIGVADWRKLDVPDPMSYAIAQIPQLAWLVQWVNIGALAGLGTVVFVSLYAQTRIFFCMARDGFLPPAFSAVHGRFQTPHRGTIIIGIAAALLAALFPFDVLADLVSIGTLLAFVAVCIGIMILRVTTPKAERKFKTPLVWFTAPAGIVVCGIMMYSLADGTWVRLGIWTALGVVLYFVYGVRHAAPWKWKVSNGE</sequence>
<feature type="transmembrane region" description="Helical" evidence="6">
    <location>
        <begin position="99"/>
        <end position="123"/>
    </location>
</feature>
<dbReference type="EMBL" id="JAASRM010000001">
    <property type="protein sequence ID" value="NIK89325.1"/>
    <property type="molecule type" value="Genomic_DNA"/>
</dbReference>
<comment type="caution">
    <text evidence="7">The sequence shown here is derived from an EMBL/GenBank/DDBJ whole genome shotgun (WGS) entry which is preliminary data.</text>
</comment>
<feature type="transmembrane region" description="Helical" evidence="6">
    <location>
        <begin position="26"/>
        <end position="45"/>
    </location>
</feature>
<dbReference type="PANTHER" id="PTHR43243:SF4">
    <property type="entry name" value="CATIONIC AMINO ACID TRANSPORTER 4"/>
    <property type="match status" value="1"/>
</dbReference>
<feature type="transmembrane region" description="Helical" evidence="6">
    <location>
        <begin position="312"/>
        <end position="338"/>
    </location>
</feature>
<feature type="transmembrane region" description="Helical" evidence="6">
    <location>
        <begin position="160"/>
        <end position="180"/>
    </location>
</feature>
<feature type="transmembrane region" description="Helical" evidence="6">
    <location>
        <begin position="57"/>
        <end position="78"/>
    </location>
</feature>
<evidence type="ECO:0000313" key="8">
    <source>
        <dbReference type="Proteomes" id="UP000570514"/>
    </source>
</evidence>
<feature type="transmembrane region" description="Helical" evidence="6">
    <location>
        <begin position="369"/>
        <end position="386"/>
    </location>
</feature>
<dbReference type="RefSeq" id="WP_167083424.1">
    <property type="nucleotide sequence ID" value="NZ_BAAADC010000001.1"/>
</dbReference>
<keyword evidence="8" id="KW-1185">Reference proteome</keyword>
<evidence type="ECO:0000256" key="5">
    <source>
        <dbReference type="ARBA" id="ARBA00023136"/>
    </source>
</evidence>
<keyword evidence="2" id="KW-0813">Transport</keyword>
<feature type="transmembrane region" description="Helical" evidence="6">
    <location>
        <begin position="426"/>
        <end position="444"/>
    </location>
</feature>
<dbReference type="GO" id="GO:0015171">
    <property type="term" value="F:amino acid transmembrane transporter activity"/>
    <property type="evidence" value="ECO:0007669"/>
    <property type="project" value="TreeGrafter"/>
</dbReference>
<proteinExistence type="predicted"/>
<dbReference type="InterPro" id="IPR002293">
    <property type="entry name" value="AA/rel_permease1"/>
</dbReference>
<evidence type="ECO:0000313" key="7">
    <source>
        <dbReference type="EMBL" id="NIK89325.1"/>
    </source>
</evidence>
<feature type="transmembrane region" description="Helical" evidence="6">
    <location>
        <begin position="392"/>
        <end position="414"/>
    </location>
</feature>
<comment type="subcellular location">
    <subcellularLocation>
        <location evidence="1">Membrane</location>
        <topology evidence="1">Multi-pass membrane protein</topology>
    </subcellularLocation>
</comment>
<evidence type="ECO:0000256" key="6">
    <source>
        <dbReference type="SAM" id="Phobius"/>
    </source>
</evidence>
<dbReference type="Proteomes" id="UP000570514">
    <property type="component" value="Unassembled WGS sequence"/>
</dbReference>
<organism evidence="7 8">
    <name type="scientific">Rhizomicrobium palustre</name>
    <dbReference type="NCBI Taxonomy" id="189966"/>
    <lineage>
        <taxon>Bacteria</taxon>
        <taxon>Pseudomonadati</taxon>
        <taxon>Pseudomonadota</taxon>
        <taxon>Alphaproteobacteria</taxon>
        <taxon>Micropepsales</taxon>
        <taxon>Micropepsaceae</taxon>
        <taxon>Rhizomicrobium</taxon>
    </lineage>
</organism>
<keyword evidence="4 6" id="KW-1133">Transmembrane helix</keyword>
<keyword evidence="5 6" id="KW-0472">Membrane</keyword>
<reference evidence="7 8" key="1">
    <citation type="submission" date="2020-03" db="EMBL/GenBank/DDBJ databases">
        <title>Genomic Encyclopedia of Type Strains, Phase IV (KMG-IV): sequencing the most valuable type-strain genomes for metagenomic binning, comparative biology and taxonomic classification.</title>
        <authorList>
            <person name="Goeker M."/>
        </authorList>
    </citation>
    <scope>NUCLEOTIDE SEQUENCE [LARGE SCALE GENOMIC DNA]</scope>
    <source>
        <strain evidence="7 8">DSM 19867</strain>
    </source>
</reference>
<dbReference type="Pfam" id="PF13520">
    <property type="entry name" value="AA_permease_2"/>
    <property type="match status" value="1"/>
</dbReference>
<evidence type="ECO:0000256" key="4">
    <source>
        <dbReference type="ARBA" id="ARBA00022989"/>
    </source>
</evidence>
<evidence type="ECO:0000256" key="3">
    <source>
        <dbReference type="ARBA" id="ARBA00022692"/>
    </source>
</evidence>
<dbReference type="Gene3D" id="1.20.1740.10">
    <property type="entry name" value="Amino acid/polyamine transporter I"/>
    <property type="match status" value="1"/>
</dbReference>
<keyword evidence="3 6" id="KW-0812">Transmembrane</keyword>
<evidence type="ECO:0000256" key="1">
    <source>
        <dbReference type="ARBA" id="ARBA00004141"/>
    </source>
</evidence>
<feature type="transmembrane region" description="Helical" evidence="6">
    <location>
        <begin position="450"/>
        <end position="469"/>
    </location>
</feature>
<accession>A0A846N1I0</accession>
<name>A0A846N1I0_9PROT</name>
<dbReference type="PANTHER" id="PTHR43243">
    <property type="entry name" value="INNER MEMBRANE TRANSPORTER YGJI-RELATED"/>
    <property type="match status" value="1"/>
</dbReference>
<feature type="transmembrane region" description="Helical" evidence="6">
    <location>
        <begin position="231"/>
        <end position="256"/>
    </location>
</feature>
<dbReference type="PIRSF" id="PIRSF006060">
    <property type="entry name" value="AA_transporter"/>
    <property type="match status" value="1"/>
</dbReference>
<protein>
    <submittedName>
        <fullName evidence="7">APA family basic amino acid/polyamine antiporter</fullName>
    </submittedName>
</protein>
<dbReference type="GO" id="GO:0016020">
    <property type="term" value="C:membrane"/>
    <property type="evidence" value="ECO:0007669"/>
    <property type="project" value="UniProtKB-SubCell"/>
</dbReference>
<feature type="transmembrane region" description="Helical" evidence="6">
    <location>
        <begin position="268"/>
        <end position="292"/>
    </location>
</feature>
<dbReference type="AlphaFoldDB" id="A0A846N1I0"/>
<feature type="transmembrane region" description="Helical" evidence="6">
    <location>
        <begin position="192"/>
        <end position="211"/>
    </location>
</feature>